<dbReference type="AlphaFoldDB" id="A0A645H5Q3"/>
<evidence type="ECO:0000313" key="1">
    <source>
        <dbReference type="EMBL" id="MPN34325.1"/>
    </source>
</evidence>
<dbReference type="EMBL" id="VSSQ01087304">
    <property type="protein sequence ID" value="MPN34325.1"/>
    <property type="molecule type" value="Genomic_DNA"/>
</dbReference>
<reference evidence="1" key="1">
    <citation type="submission" date="2019-08" db="EMBL/GenBank/DDBJ databases">
        <authorList>
            <person name="Kucharzyk K."/>
            <person name="Murdoch R.W."/>
            <person name="Higgins S."/>
            <person name="Loffler F."/>
        </authorList>
    </citation>
    <scope>NUCLEOTIDE SEQUENCE</scope>
</reference>
<organism evidence="1">
    <name type="scientific">bioreactor metagenome</name>
    <dbReference type="NCBI Taxonomy" id="1076179"/>
    <lineage>
        <taxon>unclassified sequences</taxon>
        <taxon>metagenomes</taxon>
        <taxon>ecological metagenomes</taxon>
    </lineage>
</organism>
<proteinExistence type="predicted"/>
<accession>A0A645H5Q3</accession>
<name>A0A645H5Q3_9ZZZZ</name>
<comment type="caution">
    <text evidence="1">The sequence shown here is derived from an EMBL/GenBank/DDBJ whole genome shotgun (WGS) entry which is preliminary data.</text>
</comment>
<gene>
    <name evidence="1" type="ORF">SDC9_181818</name>
</gene>
<sequence length="65" mass="7302">MGFYEELAKQAEDTLTTQLEDAMEQYEEKFGESPMIPIEMSFSHEGLVDALKEAVESDIPGVFKA</sequence>
<protein>
    <submittedName>
        <fullName evidence="1">Uncharacterized protein</fullName>
    </submittedName>
</protein>